<accession>A0ABQ6G473</accession>
<keyword evidence="1" id="KW-0472">Membrane</keyword>
<keyword evidence="1" id="KW-1133">Transmembrane helix</keyword>
<dbReference type="PANTHER" id="PTHR39335">
    <property type="entry name" value="BLL4220 PROTEIN"/>
    <property type="match status" value="1"/>
</dbReference>
<proteinExistence type="predicted"/>
<gene>
    <name evidence="2" type="ORF">KDH_76390</name>
</gene>
<evidence type="ECO:0000313" key="3">
    <source>
        <dbReference type="Proteomes" id="UP001344906"/>
    </source>
</evidence>
<keyword evidence="1" id="KW-0812">Transmembrane</keyword>
<evidence type="ECO:0000313" key="2">
    <source>
        <dbReference type="EMBL" id="GLV60820.1"/>
    </source>
</evidence>
<dbReference type="Pfam" id="PF03640">
    <property type="entry name" value="Lipoprotein_15"/>
    <property type="match status" value="1"/>
</dbReference>
<sequence length="212" mass="22711">MILQPTQTFSDAYVPSVPAEKLSFKTYVQTQEKNTMRLKTLFVSLGLALMLVGMLAVCESTPSMASTYTPVSASYISTNINVSRSSSSSVVVSVGEVPSHQAVGSTITVLTTTKGMTLYVHEWQGASGFSCDGTCAKTWHPLLYKGTGTPTSTTPLPGKLSVGTDYLGRQVVFYQGYPLYTYVGDKKPGDYNAPLADNSPWQLATPNIPTGL</sequence>
<protein>
    <recommendedName>
        <fullName evidence="4">Lipoprotein</fullName>
    </recommendedName>
</protein>
<dbReference type="EMBL" id="BSRI01000002">
    <property type="protein sequence ID" value="GLV60820.1"/>
    <property type="molecule type" value="Genomic_DNA"/>
</dbReference>
<name>A0ABQ6G473_9CHLR</name>
<keyword evidence="3" id="KW-1185">Reference proteome</keyword>
<comment type="caution">
    <text evidence="2">The sequence shown here is derived from an EMBL/GenBank/DDBJ whole genome shotgun (WGS) entry which is preliminary data.</text>
</comment>
<dbReference type="PANTHER" id="PTHR39335:SF1">
    <property type="entry name" value="BLL4220 PROTEIN"/>
    <property type="match status" value="1"/>
</dbReference>
<feature type="transmembrane region" description="Helical" evidence="1">
    <location>
        <begin position="40"/>
        <end position="57"/>
    </location>
</feature>
<dbReference type="InterPro" id="IPR005297">
    <property type="entry name" value="Lipoprotein_repeat"/>
</dbReference>
<reference evidence="2 3" key="1">
    <citation type="submission" date="2023-02" db="EMBL/GenBank/DDBJ databases">
        <title>Dictyobacter halimunensis sp. nov., a new member of the class Ktedonobacteria from forest soil in a geothermal area.</title>
        <authorList>
            <person name="Rachmania M.K."/>
            <person name="Ningsih F."/>
            <person name="Sakai Y."/>
            <person name="Yabe S."/>
            <person name="Yokota A."/>
            <person name="Sjamsuridzal W."/>
        </authorList>
    </citation>
    <scope>NUCLEOTIDE SEQUENCE [LARGE SCALE GENOMIC DNA]</scope>
    <source>
        <strain evidence="2 3">S3.2.2.5</strain>
    </source>
</reference>
<evidence type="ECO:0008006" key="4">
    <source>
        <dbReference type="Google" id="ProtNLM"/>
    </source>
</evidence>
<dbReference type="Proteomes" id="UP001344906">
    <property type="component" value="Unassembled WGS sequence"/>
</dbReference>
<evidence type="ECO:0000256" key="1">
    <source>
        <dbReference type="SAM" id="Phobius"/>
    </source>
</evidence>
<organism evidence="2 3">
    <name type="scientific">Dictyobacter halimunensis</name>
    <dbReference type="NCBI Taxonomy" id="3026934"/>
    <lineage>
        <taxon>Bacteria</taxon>
        <taxon>Bacillati</taxon>
        <taxon>Chloroflexota</taxon>
        <taxon>Ktedonobacteria</taxon>
        <taxon>Ktedonobacterales</taxon>
        <taxon>Dictyobacteraceae</taxon>
        <taxon>Dictyobacter</taxon>
    </lineage>
</organism>